<dbReference type="Gene3D" id="3.40.50.1390">
    <property type="entry name" value="Resolvase, N-terminal catalytic domain"/>
    <property type="match status" value="1"/>
</dbReference>
<accession>N8WF75</accession>
<dbReference type="PROSITE" id="PS00398">
    <property type="entry name" value="RECOMBINASES_2"/>
    <property type="match status" value="1"/>
</dbReference>
<dbReference type="RefSeq" id="WP_004775563.1">
    <property type="nucleotide sequence ID" value="NZ_KB849367.1"/>
</dbReference>
<protein>
    <recommendedName>
        <fullName evidence="8">Resolvase/invertase-type recombinase catalytic domain-containing protein</fullName>
    </recommendedName>
</protein>
<dbReference type="InterPro" id="IPR006120">
    <property type="entry name" value="Resolvase_HTH_dom"/>
</dbReference>
<dbReference type="HOGENOM" id="CLU_010686_10_0_6"/>
<dbReference type="AlphaFoldDB" id="N8WF75"/>
<name>N8WF75_9GAMM</name>
<sequence>MAIKIYVRASTKDQDAERALDDLRKFARTIKGDVNEYIENESGTKLNRPVLNRLLDESKSGDTLLVESVDRLSRLSQVDFDVLKGRIKEKGLKLVVADLPTTHMLVSSTDIITSSILNLVNNMLIDLLATMARLDNDKRRERIKQGLERSGYKPTGKKADTNKHQRIKELSKKGLTKEEIAKVVECGVATVYRVLKANISPPQKCNKRLRL</sequence>
<gene>
    <name evidence="9" type="ORF">F971_00857</name>
</gene>
<dbReference type="Pfam" id="PF02796">
    <property type="entry name" value="HTH_7"/>
    <property type="match status" value="1"/>
</dbReference>
<dbReference type="SUPFAM" id="SSF53041">
    <property type="entry name" value="Resolvase-like"/>
    <property type="match status" value="1"/>
</dbReference>
<organism evidence="9 10">
    <name type="scientific">Acinetobacter vivianii</name>
    <dbReference type="NCBI Taxonomy" id="1776742"/>
    <lineage>
        <taxon>Bacteria</taxon>
        <taxon>Pseudomonadati</taxon>
        <taxon>Pseudomonadota</taxon>
        <taxon>Gammaproteobacteria</taxon>
        <taxon>Moraxellales</taxon>
        <taxon>Moraxellaceae</taxon>
        <taxon>Acinetobacter</taxon>
    </lineage>
</organism>
<feature type="region of interest" description="Disordered" evidence="7">
    <location>
        <begin position="146"/>
        <end position="165"/>
    </location>
</feature>
<dbReference type="PATRIC" id="fig|1217712.3.peg.819"/>
<keyword evidence="2" id="KW-0229">DNA integration</keyword>
<feature type="domain" description="Resolvase/invertase-type recombinase catalytic" evidence="8">
    <location>
        <begin position="2"/>
        <end position="154"/>
    </location>
</feature>
<dbReference type="InterPro" id="IPR006119">
    <property type="entry name" value="Resolv_N"/>
</dbReference>
<dbReference type="GO" id="GO:0003677">
    <property type="term" value="F:DNA binding"/>
    <property type="evidence" value="ECO:0007669"/>
    <property type="project" value="UniProtKB-KW"/>
</dbReference>
<dbReference type="eggNOG" id="COG1961">
    <property type="taxonomic scope" value="Bacteria"/>
</dbReference>
<dbReference type="InterPro" id="IPR006118">
    <property type="entry name" value="Recombinase_CS"/>
</dbReference>
<evidence type="ECO:0000256" key="7">
    <source>
        <dbReference type="SAM" id="MobiDB-lite"/>
    </source>
</evidence>
<dbReference type="PANTHER" id="PTHR30461:SF25">
    <property type="entry name" value="RESOLVASE-RELATED"/>
    <property type="match status" value="1"/>
</dbReference>
<comment type="similarity">
    <text evidence="1">Belongs to the site-specific recombinase resolvase family.</text>
</comment>
<feature type="active site" description="O-(5'-phospho-DNA)-serine intermediate" evidence="5 6">
    <location>
        <position position="10"/>
    </location>
</feature>
<proteinExistence type="inferred from homology"/>
<evidence type="ECO:0000256" key="4">
    <source>
        <dbReference type="ARBA" id="ARBA00023172"/>
    </source>
</evidence>
<keyword evidence="3" id="KW-0238">DNA-binding</keyword>
<dbReference type="Proteomes" id="UP000013049">
    <property type="component" value="Unassembled WGS sequence"/>
</dbReference>
<dbReference type="PROSITE" id="PS51736">
    <property type="entry name" value="RECOMBINASES_3"/>
    <property type="match status" value="1"/>
</dbReference>
<comment type="caution">
    <text evidence="9">The sequence shown here is derived from an EMBL/GenBank/DDBJ whole genome shotgun (WGS) entry which is preliminary data.</text>
</comment>
<dbReference type="SMART" id="SM00857">
    <property type="entry name" value="Resolvase"/>
    <property type="match status" value="1"/>
</dbReference>
<evidence type="ECO:0000259" key="8">
    <source>
        <dbReference type="PROSITE" id="PS51736"/>
    </source>
</evidence>
<evidence type="ECO:0000256" key="1">
    <source>
        <dbReference type="ARBA" id="ARBA00009913"/>
    </source>
</evidence>
<dbReference type="PROSITE" id="PS00397">
    <property type="entry name" value="RECOMBINASES_1"/>
    <property type="match status" value="1"/>
</dbReference>
<dbReference type="GO" id="GO:0000150">
    <property type="term" value="F:DNA strand exchange activity"/>
    <property type="evidence" value="ECO:0007669"/>
    <property type="project" value="InterPro"/>
</dbReference>
<evidence type="ECO:0000256" key="3">
    <source>
        <dbReference type="ARBA" id="ARBA00023125"/>
    </source>
</evidence>
<dbReference type="InterPro" id="IPR050639">
    <property type="entry name" value="SSR_resolvase"/>
</dbReference>
<evidence type="ECO:0000313" key="10">
    <source>
        <dbReference type="Proteomes" id="UP000013049"/>
    </source>
</evidence>
<keyword evidence="4" id="KW-0233">DNA recombination</keyword>
<reference evidence="9 10" key="1">
    <citation type="submission" date="2013-02" db="EMBL/GenBank/DDBJ databases">
        <title>The Genome Sequence of Acinetobacter sp. NIPH 758.</title>
        <authorList>
            <consortium name="The Broad Institute Genome Sequencing Platform"/>
            <consortium name="The Broad Institute Genome Sequencing Center for Infectious Disease"/>
            <person name="Cerqueira G."/>
            <person name="Feldgarden M."/>
            <person name="Courvalin P."/>
            <person name="Perichon B."/>
            <person name="Grillot-Courvalin C."/>
            <person name="Clermont D."/>
            <person name="Rocha E."/>
            <person name="Yoon E.-J."/>
            <person name="Nemec A."/>
            <person name="Walker B."/>
            <person name="Young S.K."/>
            <person name="Zeng Q."/>
            <person name="Gargeya S."/>
            <person name="Fitzgerald M."/>
            <person name="Haas B."/>
            <person name="Abouelleil A."/>
            <person name="Alvarado L."/>
            <person name="Arachchi H.M."/>
            <person name="Berlin A.M."/>
            <person name="Chapman S.B."/>
            <person name="Dewar J."/>
            <person name="Goldberg J."/>
            <person name="Griggs A."/>
            <person name="Gujja S."/>
            <person name="Hansen M."/>
            <person name="Howarth C."/>
            <person name="Imamovic A."/>
            <person name="Larimer J."/>
            <person name="McCowan C."/>
            <person name="Murphy C."/>
            <person name="Neiman D."/>
            <person name="Pearson M."/>
            <person name="Priest M."/>
            <person name="Roberts A."/>
            <person name="Saif S."/>
            <person name="Shea T."/>
            <person name="Sisk P."/>
            <person name="Sykes S."/>
            <person name="Wortman J."/>
            <person name="Nusbaum C."/>
            <person name="Birren B."/>
        </authorList>
    </citation>
    <scope>NUCLEOTIDE SEQUENCE [LARGE SCALE GENOMIC DNA]</scope>
    <source>
        <strain evidence="9 10">NIPH 758</strain>
    </source>
</reference>
<evidence type="ECO:0000256" key="5">
    <source>
        <dbReference type="PIRSR" id="PIRSR606118-50"/>
    </source>
</evidence>
<dbReference type="Gene3D" id="1.10.10.60">
    <property type="entry name" value="Homeodomain-like"/>
    <property type="match status" value="1"/>
</dbReference>
<dbReference type="GO" id="GO:0015074">
    <property type="term" value="P:DNA integration"/>
    <property type="evidence" value="ECO:0007669"/>
    <property type="project" value="UniProtKB-KW"/>
</dbReference>
<dbReference type="PANTHER" id="PTHR30461">
    <property type="entry name" value="DNA-INVERTASE FROM LAMBDOID PROPHAGE"/>
    <property type="match status" value="1"/>
</dbReference>
<evidence type="ECO:0000256" key="2">
    <source>
        <dbReference type="ARBA" id="ARBA00022908"/>
    </source>
</evidence>
<evidence type="ECO:0000256" key="6">
    <source>
        <dbReference type="PROSITE-ProRule" id="PRU10137"/>
    </source>
</evidence>
<dbReference type="EMBL" id="APPC01000012">
    <property type="protein sequence ID" value="ENU93599.1"/>
    <property type="molecule type" value="Genomic_DNA"/>
</dbReference>
<dbReference type="InterPro" id="IPR036162">
    <property type="entry name" value="Resolvase-like_N_sf"/>
</dbReference>
<evidence type="ECO:0000313" key="9">
    <source>
        <dbReference type="EMBL" id="ENU93599.1"/>
    </source>
</evidence>
<dbReference type="Pfam" id="PF00239">
    <property type="entry name" value="Resolvase"/>
    <property type="match status" value="1"/>
</dbReference>